<evidence type="ECO:0000313" key="10">
    <source>
        <dbReference type="EMBL" id="VDM29776.1"/>
    </source>
</evidence>
<dbReference type="AlphaFoldDB" id="A0A183U6D9"/>
<dbReference type="WBParaSite" id="TCNE_0000405901-mRNA-1">
    <property type="protein sequence ID" value="TCNE_0000405901-mRNA-1"/>
    <property type="gene ID" value="TCNE_0000405901"/>
</dbReference>
<dbReference type="Pfam" id="PF00110">
    <property type="entry name" value="wnt"/>
    <property type="match status" value="1"/>
</dbReference>
<evidence type="ECO:0000256" key="9">
    <source>
        <dbReference type="SAM" id="MobiDB-lite"/>
    </source>
</evidence>
<evidence type="ECO:0000256" key="4">
    <source>
        <dbReference type="ARBA" id="ARBA00022525"/>
    </source>
</evidence>
<evidence type="ECO:0000313" key="11">
    <source>
        <dbReference type="Proteomes" id="UP000050794"/>
    </source>
</evidence>
<proteinExistence type="inferred from homology"/>
<comment type="function">
    <text evidence="8">Ligand for members of the frizzled family of seven transmembrane receptors.</text>
</comment>
<name>A0A183U6D9_TOXCA</name>
<evidence type="ECO:0000256" key="7">
    <source>
        <dbReference type="ARBA" id="ARBA00023157"/>
    </source>
</evidence>
<evidence type="ECO:0000256" key="6">
    <source>
        <dbReference type="ARBA" id="ARBA00022687"/>
    </source>
</evidence>
<keyword evidence="11" id="KW-1185">Reference proteome</keyword>
<dbReference type="GO" id="GO:0016055">
    <property type="term" value="P:Wnt signaling pathway"/>
    <property type="evidence" value="ECO:0007669"/>
    <property type="project" value="UniProtKB-KW"/>
</dbReference>
<dbReference type="GO" id="GO:0005102">
    <property type="term" value="F:signaling receptor binding"/>
    <property type="evidence" value="ECO:0007669"/>
    <property type="project" value="InterPro"/>
</dbReference>
<sequence length="82" mass="9317">MQIVSQPGKRDRQGTGKRKNRALQTELVFLDDSPDYCRENRAQGTLGTTGRTCRALFTASCLYQVCQIRKAHIPGVLWKEFT</sequence>
<evidence type="ECO:0000256" key="3">
    <source>
        <dbReference type="ARBA" id="ARBA00022473"/>
    </source>
</evidence>
<dbReference type="Proteomes" id="UP000050794">
    <property type="component" value="Unassembled WGS sequence"/>
</dbReference>
<accession>A0A183U6D9</accession>
<protein>
    <recommendedName>
        <fullName evidence="8">Protein Wnt</fullName>
    </recommendedName>
</protein>
<keyword evidence="6 8" id="KW-0879">Wnt signaling pathway</keyword>
<dbReference type="GO" id="GO:0005576">
    <property type="term" value="C:extracellular region"/>
    <property type="evidence" value="ECO:0007669"/>
    <property type="project" value="InterPro"/>
</dbReference>
<evidence type="ECO:0000256" key="5">
    <source>
        <dbReference type="ARBA" id="ARBA00022530"/>
    </source>
</evidence>
<comment type="similarity">
    <text evidence="2 8">Belongs to the Wnt family.</text>
</comment>
<keyword evidence="7" id="KW-1015">Disulfide bond</keyword>
<gene>
    <name evidence="10" type="ORF">TCNE_LOCUS4059</name>
</gene>
<evidence type="ECO:0000256" key="2">
    <source>
        <dbReference type="ARBA" id="ARBA00005683"/>
    </source>
</evidence>
<organism evidence="11 12">
    <name type="scientific">Toxocara canis</name>
    <name type="common">Canine roundworm</name>
    <dbReference type="NCBI Taxonomy" id="6265"/>
    <lineage>
        <taxon>Eukaryota</taxon>
        <taxon>Metazoa</taxon>
        <taxon>Ecdysozoa</taxon>
        <taxon>Nematoda</taxon>
        <taxon>Chromadorea</taxon>
        <taxon>Rhabditida</taxon>
        <taxon>Spirurina</taxon>
        <taxon>Ascaridomorpha</taxon>
        <taxon>Ascaridoidea</taxon>
        <taxon>Toxocaridae</taxon>
        <taxon>Toxocara</taxon>
    </lineage>
</organism>
<feature type="region of interest" description="Disordered" evidence="9">
    <location>
        <begin position="1"/>
        <end position="21"/>
    </location>
</feature>
<reference evidence="12" key="1">
    <citation type="submission" date="2016-06" db="UniProtKB">
        <authorList>
            <consortium name="WormBaseParasite"/>
        </authorList>
    </citation>
    <scope>IDENTIFICATION</scope>
</reference>
<dbReference type="EMBL" id="UYWY01006155">
    <property type="protein sequence ID" value="VDM29776.1"/>
    <property type="molecule type" value="Genomic_DNA"/>
</dbReference>
<evidence type="ECO:0000256" key="1">
    <source>
        <dbReference type="ARBA" id="ARBA00004498"/>
    </source>
</evidence>
<comment type="subcellular location">
    <subcellularLocation>
        <location evidence="1 8">Secreted</location>
        <location evidence="1 8">Extracellular space</location>
        <location evidence="1 8">Extracellular matrix</location>
    </subcellularLocation>
</comment>
<keyword evidence="4" id="KW-0964">Secreted</keyword>
<keyword evidence="5" id="KW-0272">Extracellular matrix</keyword>
<reference evidence="10 11" key="2">
    <citation type="submission" date="2018-11" db="EMBL/GenBank/DDBJ databases">
        <authorList>
            <consortium name="Pathogen Informatics"/>
        </authorList>
    </citation>
    <scope>NUCLEOTIDE SEQUENCE [LARGE SCALE GENOMIC DNA]</scope>
</reference>
<keyword evidence="3 8" id="KW-0217">Developmental protein</keyword>
<evidence type="ECO:0000256" key="8">
    <source>
        <dbReference type="RuleBase" id="RU003500"/>
    </source>
</evidence>
<dbReference type="InterPro" id="IPR005817">
    <property type="entry name" value="Wnt"/>
</dbReference>
<evidence type="ECO:0000313" key="12">
    <source>
        <dbReference type="WBParaSite" id="TCNE_0000405901-mRNA-1"/>
    </source>
</evidence>